<evidence type="ECO:0000256" key="5">
    <source>
        <dbReference type="SAM" id="SignalP"/>
    </source>
</evidence>
<evidence type="ECO:0000256" key="1">
    <source>
        <dbReference type="ARBA" id="ARBA00009091"/>
    </source>
</evidence>
<dbReference type="GO" id="GO:0051082">
    <property type="term" value="F:unfolded protein binding"/>
    <property type="evidence" value="ECO:0007669"/>
    <property type="project" value="InterPro"/>
</dbReference>
<dbReference type="GO" id="GO:0050821">
    <property type="term" value="P:protein stabilization"/>
    <property type="evidence" value="ECO:0007669"/>
    <property type="project" value="TreeGrafter"/>
</dbReference>
<evidence type="ECO:0000256" key="3">
    <source>
        <dbReference type="SAM" id="Coils"/>
    </source>
</evidence>
<evidence type="ECO:0000313" key="7">
    <source>
        <dbReference type="Proteomes" id="UP000249542"/>
    </source>
</evidence>
<name>A0A2W7I844_9FLAO</name>
<keyword evidence="7" id="KW-1185">Reference proteome</keyword>
<dbReference type="EMBL" id="QKYV01000003">
    <property type="protein sequence ID" value="PZW41672.1"/>
    <property type="molecule type" value="Genomic_DNA"/>
</dbReference>
<dbReference type="Proteomes" id="UP000249542">
    <property type="component" value="Unassembled WGS sequence"/>
</dbReference>
<dbReference type="InterPro" id="IPR024930">
    <property type="entry name" value="Skp_dom_sf"/>
</dbReference>
<keyword evidence="2 5" id="KW-0732">Signal</keyword>
<sequence length="267" mass="31666">MKKNFLLLITAIAFSLNLSAQRGIKIAYIDMDYILKNIPEYQQASQQLESKVQKWKSEIELMMKNVDDMKQNLENERALLTKELIEEREEEIAFEEKKVLDYQNDRFGTQGDLMIQKRQLVQPVQDQVFNAVQEIGLKREYDFIFENSAEALMLFSANRHDISDQVLTMIERTSRKTQNENRANEVAVDPNEPYKSVEGAKNEAAEEAKRERERQAQVDERESMLDERQRKRDSARAARQAEYEERRRKLLEDRERRRDSLEQARNK</sequence>
<feature type="chain" id="PRO_5016116342" evidence="5">
    <location>
        <begin position="21"/>
        <end position="267"/>
    </location>
</feature>
<dbReference type="Gene3D" id="3.30.910.20">
    <property type="entry name" value="Skp domain"/>
    <property type="match status" value="1"/>
</dbReference>
<comment type="similarity">
    <text evidence="1">Belongs to the Skp family.</text>
</comment>
<accession>A0A2W7I844</accession>
<dbReference type="AlphaFoldDB" id="A0A2W7I844"/>
<dbReference type="InterPro" id="IPR005632">
    <property type="entry name" value="Chaperone_Skp"/>
</dbReference>
<feature type="signal peptide" evidence="5">
    <location>
        <begin position="1"/>
        <end position="20"/>
    </location>
</feature>
<protein>
    <submittedName>
        <fullName evidence="6">Skp family chaperone for outer membrane proteins</fullName>
    </submittedName>
</protein>
<feature type="region of interest" description="Disordered" evidence="4">
    <location>
        <begin position="173"/>
        <end position="267"/>
    </location>
</feature>
<evidence type="ECO:0000256" key="4">
    <source>
        <dbReference type="SAM" id="MobiDB-lite"/>
    </source>
</evidence>
<dbReference type="RefSeq" id="WP_111540675.1">
    <property type="nucleotide sequence ID" value="NZ_QKYV01000003.1"/>
</dbReference>
<dbReference type="SMART" id="SM00935">
    <property type="entry name" value="OmpH"/>
    <property type="match status" value="1"/>
</dbReference>
<evidence type="ECO:0000313" key="6">
    <source>
        <dbReference type="EMBL" id="PZW41672.1"/>
    </source>
</evidence>
<organism evidence="6 7">
    <name type="scientific">Mesonia algae</name>
    <dbReference type="NCBI Taxonomy" id="213248"/>
    <lineage>
        <taxon>Bacteria</taxon>
        <taxon>Pseudomonadati</taxon>
        <taxon>Bacteroidota</taxon>
        <taxon>Flavobacteriia</taxon>
        <taxon>Flavobacteriales</taxon>
        <taxon>Flavobacteriaceae</taxon>
        <taxon>Mesonia</taxon>
    </lineage>
</organism>
<feature type="compositionally biased region" description="Basic and acidic residues" evidence="4">
    <location>
        <begin position="173"/>
        <end position="183"/>
    </location>
</feature>
<feature type="compositionally biased region" description="Basic and acidic residues" evidence="4">
    <location>
        <begin position="198"/>
        <end position="267"/>
    </location>
</feature>
<proteinExistence type="inferred from homology"/>
<comment type="caution">
    <text evidence="6">The sequence shown here is derived from an EMBL/GenBank/DDBJ whole genome shotgun (WGS) entry which is preliminary data.</text>
</comment>
<gene>
    <name evidence="6" type="ORF">LX95_01354</name>
</gene>
<dbReference type="SUPFAM" id="SSF111384">
    <property type="entry name" value="OmpH-like"/>
    <property type="match status" value="1"/>
</dbReference>
<reference evidence="6 7" key="1">
    <citation type="submission" date="2018-06" db="EMBL/GenBank/DDBJ databases">
        <title>Genomic Encyclopedia of Archaeal and Bacterial Type Strains, Phase II (KMG-II): from individual species to whole genera.</title>
        <authorList>
            <person name="Goeker M."/>
        </authorList>
    </citation>
    <scope>NUCLEOTIDE SEQUENCE [LARGE SCALE GENOMIC DNA]</scope>
    <source>
        <strain evidence="6 7">DSM 15361</strain>
    </source>
</reference>
<dbReference type="Pfam" id="PF03938">
    <property type="entry name" value="OmpH"/>
    <property type="match status" value="1"/>
</dbReference>
<dbReference type="PANTHER" id="PTHR35089:SF1">
    <property type="entry name" value="CHAPERONE PROTEIN SKP"/>
    <property type="match status" value="1"/>
</dbReference>
<keyword evidence="3" id="KW-0175">Coiled coil</keyword>
<dbReference type="PANTHER" id="PTHR35089">
    <property type="entry name" value="CHAPERONE PROTEIN SKP"/>
    <property type="match status" value="1"/>
</dbReference>
<feature type="coiled-coil region" evidence="3">
    <location>
        <begin position="38"/>
        <end position="105"/>
    </location>
</feature>
<evidence type="ECO:0000256" key="2">
    <source>
        <dbReference type="ARBA" id="ARBA00022729"/>
    </source>
</evidence>
<dbReference type="GO" id="GO:0005829">
    <property type="term" value="C:cytosol"/>
    <property type="evidence" value="ECO:0007669"/>
    <property type="project" value="TreeGrafter"/>
</dbReference>